<dbReference type="Gene3D" id="2.180.10.10">
    <property type="entry name" value="RHS repeat-associated core"/>
    <property type="match status" value="1"/>
</dbReference>
<accession>A0A0N4ZZS6</accession>
<keyword evidence="1" id="KW-1185">Reference proteome</keyword>
<dbReference type="Gene3D" id="3.40.50.1820">
    <property type="entry name" value="alpha/beta hydrolase"/>
    <property type="match status" value="1"/>
</dbReference>
<dbReference type="AlphaFoldDB" id="A0A0N4ZZS6"/>
<evidence type="ECO:0000313" key="1">
    <source>
        <dbReference type="Proteomes" id="UP000038045"/>
    </source>
</evidence>
<protein>
    <submittedName>
        <fullName evidence="2">RHS repeat-associated core domain-containing protein</fullName>
    </submittedName>
</protein>
<dbReference type="InterPro" id="IPR022385">
    <property type="entry name" value="Rhs_assc_core"/>
</dbReference>
<name>A0A0N4ZZS6_PARTI</name>
<dbReference type="PANTHER" id="PTHR32305:SF15">
    <property type="entry name" value="PROTEIN RHSA-RELATED"/>
    <property type="match status" value="1"/>
</dbReference>
<proteinExistence type="predicted"/>
<dbReference type="Proteomes" id="UP000038045">
    <property type="component" value="Unplaced"/>
</dbReference>
<dbReference type="PANTHER" id="PTHR32305">
    <property type="match status" value="1"/>
</dbReference>
<dbReference type="SUPFAM" id="SSF53474">
    <property type="entry name" value="alpha/beta-Hydrolases"/>
    <property type="match status" value="1"/>
</dbReference>
<organism evidence="1 2">
    <name type="scientific">Parastrongyloides trichosuri</name>
    <name type="common">Possum-specific nematode worm</name>
    <dbReference type="NCBI Taxonomy" id="131310"/>
    <lineage>
        <taxon>Eukaryota</taxon>
        <taxon>Metazoa</taxon>
        <taxon>Ecdysozoa</taxon>
        <taxon>Nematoda</taxon>
        <taxon>Chromadorea</taxon>
        <taxon>Rhabditida</taxon>
        <taxon>Tylenchina</taxon>
        <taxon>Panagrolaimomorpha</taxon>
        <taxon>Strongyloidoidea</taxon>
        <taxon>Strongyloididae</taxon>
        <taxon>Parastrongyloides</taxon>
    </lineage>
</organism>
<dbReference type="InterPro" id="IPR050708">
    <property type="entry name" value="T6SS_VgrG/RHS"/>
</dbReference>
<dbReference type="STRING" id="131310.A0A0N4ZZS6"/>
<sequence>MENGFSAAEDPTLLALEEQAFTEIGERKVLNNKTPELQFFPTGEGFYDYVKDQYIYQYKDHLGNVRVSFGRNSVGALEIVDANDYYPFGMNHLKTGGAYFGAGAYQNYKYQGQELQETGFYSFKWRNYMPDVGRFFNIDPLSEKFPHNSTYAFSENRVIDAVELEGLEAWLIHGTWSDNSSFSKPVNDLAKKIGGGTVYSNNWSGENNKSARTQAATDLYNNIISTRNNIFGTNTTNKPIVLLGHSHGGNVAIETFNMLTERFNTDMKNGLLSEMPEMTLVTVNTPVRSDYQLSDDASGVVDHVNVYADRDSVQKNGGNVINLGEANQIYRNAININYQDQISRTDSSGCGVTNHCGTASENAKVWAPQVQSQVNTGRALNKTLKPQ</sequence>
<dbReference type="WBParaSite" id="PTRK_0001451200.1">
    <property type="protein sequence ID" value="PTRK_0001451200.1"/>
    <property type="gene ID" value="PTRK_0001451200"/>
</dbReference>
<dbReference type="NCBIfam" id="TIGR03696">
    <property type="entry name" value="Rhs_assc_core"/>
    <property type="match status" value="1"/>
</dbReference>
<dbReference type="InterPro" id="IPR029058">
    <property type="entry name" value="AB_hydrolase_fold"/>
</dbReference>
<evidence type="ECO:0000313" key="2">
    <source>
        <dbReference type="WBParaSite" id="PTRK_0001451200.1"/>
    </source>
</evidence>
<reference evidence="2" key="1">
    <citation type="submission" date="2017-02" db="UniProtKB">
        <authorList>
            <consortium name="WormBaseParasite"/>
        </authorList>
    </citation>
    <scope>IDENTIFICATION</scope>
</reference>